<evidence type="ECO:0000313" key="2">
    <source>
        <dbReference type="EMBL" id="ETN61660.1"/>
    </source>
</evidence>
<evidence type="ECO:0000313" key="4">
    <source>
        <dbReference type="Proteomes" id="UP000000673"/>
    </source>
</evidence>
<evidence type="ECO:0000256" key="1">
    <source>
        <dbReference type="SAM" id="MobiDB-lite"/>
    </source>
</evidence>
<evidence type="ECO:0000313" key="3">
    <source>
        <dbReference type="EnsemblMetazoa" id="ADAC006679-PA"/>
    </source>
</evidence>
<reference evidence="2" key="2">
    <citation type="submission" date="2010-05" db="EMBL/GenBank/DDBJ databases">
        <authorList>
            <person name="Almeida L.G."/>
            <person name="Nicolas M.F."/>
            <person name="Souza R.C."/>
            <person name="Vasconcelos A.T.R."/>
        </authorList>
    </citation>
    <scope>NUCLEOTIDE SEQUENCE</scope>
</reference>
<name>W5JFK4_ANODA</name>
<dbReference type="VEuPathDB" id="VectorBase:ADAC006679"/>
<dbReference type="AlphaFoldDB" id="W5JFK4"/>
<dbReference type="STRING" id="43151.W5JFK4"/>
<proteinExistence type="predicted"/>
<feature type="compositionally biased region" description="Basic residues" evidence="1">
    <location>
        <begin position="1"/>
        <end position="11"/>
    </location>
</feature>
<dbReference type="EMBL" id="ADMH02001638">
    <property type="protein sequence ID" value="ETN61660.1"/>
    <property type="molecule type" value="Genomic_DNA"/>
</dbReference>
<organism evidence="2">
    <name type="scientific">Anopheles darlingi</name>
    <name type="common">Mosquito</name>
    <dbReference type="NCBI Taxonomy" id="43151"/>
    <lineage>
        <taxon>Eukaryota</taxon>
        <taxon>Metazoa</taxon>
        <taxon>Ecdysozoa</taxon>
        <taxon>Arthropoda</taxon>
        <taxon>Hexapoda</taxon>
        <taxon>Insecta</taxon>
        <taxon>Pterygota</taxon>
        <taxon>Neoptera</taxon>
        <taxon>Endopterygota</taxon>
        <taxon>Diptera</taxon>
        <taxon>Nematocera</taxon>
        <taxon>Culicoidea</taxon>
        <taxon>Culicidae</taxon>
        <taxon>Anophelinae</taxon>
        <taxon>Anopheles</taxon>
    </lineage>
</organism>
<accession>W5JFK4</accession>
<reference evidence="3" key="4">
    <citation type="submission" date="2015-06" db="UniProtKB">
        <authorList>
            <consortium name="EnsemblMetazoa"/>
        </authorList>
    </citation>
    <scope>IDENTIFICATION</scope>
</reference>
<gene>
    <name evidence="2" type="ORF">AND_006679</name>
</gene>
<dbReference type="HOGENOM" id="CLU_3144115_0_0_1"/>
<feature type="region of interest" description="Disordered" evidence="1">
    <location>
        <begin position="1"/>
        <end position="25"/>
    </location>
</feature>
<keyword evidence="4" id="KW-1185">Reference proteome</keyword>
<dbReference type="Proteomes" id="UP000000673">
    <property type="component" value="Unassembled WGS sequence"/>
</dbReference>
<sequence length="49" mass="5471">MGRKDKNKKKGLGAEKTSMKTDKKAIAKQKKLLTKLGEEDIENKATHSD</sequence>
<reference evidence="2" key="3">
    <citation type="journal article" date="2013" name="Nucleic Acids Res.">
        <title>The genome of Anopheles darlingi, the main neotropical malaria vector.</title>
        <authorList>
            <person name="Marinotti O."/>
            <person name="Cerqueira G.C."/>
            <person name="de Almeida L.G."/>
            <person name="Ferro M.I."/>
            <person name="Loreto E.L."/>
            <person name="Zaha A."/>
            <person name="Teixeira S.M."/>
            <person name="Wespiser A.R."/>
            <person name="Almeida E Silva A."/>
            <person name="Schlindwein A.D."/>
            <person name="Pacheco A.C."/>
            <person name="Silva A.L."/>
            <person name="Graveley B.R."/>
            <person name="Walenz B.P."/>
            <person name="Lima Bde A."/>
            <person name="Ribeiro C.A."/>
            <person name="Nunes-Silva C.G."/>
            <person name="de Carvalho C.R."/>
            <person name="Soares C.M."/>
            <person name="de Menezes C.B."/>
            <person name="Matiolli C."/>
            <person name="Caffrey D."/>
            <person name="Araujo D.A."/>
            <person name="de Oliveira D.M."/>
            <person name="Golenbock D."/>
            <person name="Grisard E.C."/>
            <person name="Fantinatti-Garboggini F."/>
            <person name="de Carvalho F.M."/>
            <person name="Barcellos F.G."/>
            <person name="Prosdocimi F."/>
            <person name="May G."/>
            <person name="Azevedo Junior G.M."/>
            <person name="Guimaraes G.M."/>
            <person name="Goldman G.H."/>
            <person name="Padilha I.Q."/>
            <person name="Batista Jda S."/>
            <person name="Ferro J.A."/>
            <person name="Ribeiro J.M."/>
            <person name="Fietto J.L."/>
            <person name="Dabbas K.M."/>
            <person name="Cerdeira L."/>
            <person name="Agnez-Lima L.F."/>
            <person name="Brocchi M."/>
            <person name="de Carvalho M.O."/>
            <person name="Teixeira Mde M."/>
            <person name="Diniz Maia Mde M."/>
            <person name="Goldman M.H."/>
            <person name="Cruz Schneider M.P."/>
            <person name="Felipe M.S."/>
            <person name="Hungria M."/>
            <person name="Nicolas M.F."/>
            <person name="Pereira M."/>
            <person name="Montes M.A."/>
            <person name="Cantao M.E."/>
            <person name="Vincentz M."/>
            <person name="Rafael M.S."/>
            <person name="Silverman N."/>
            <person name="Stoco P.H."/>
            <person name="Souza R.C."/>
            <person name="Vicentini R."/>
            <person name="Gazzinelli R.T."/>
            <person name="Neves Rde O."/>
            <person name="Silva R."/>
            <person name="Astolfi-Filho S."/>
            <person name="Maciel T.E."/>
            <person name="Urmenyi T.P."/>
            <person name="Tadei W.P."/>
            <person name="Camargo E.P."/>
            <person name="de Vasconcelos A.T."/>
        </authorList>
    </citation>
    <scope>NUCLEOTIDE SEQUENCE</scope>
</reference>
<protein>
    <submittedName>
        <fullName evidence="2">Kelch domain-containing protein 4</fullName>
    </submittedName>
</protein>
<dbReference type="EnsemblMetazoa" id="ADAC006679-RA">
    <property type="protein sequence ID" value="ADAC006679-PA"/>
    <property type="gene ID" value="ADAC006679"/>
</dbReference>
<reference evidence="2 4" key="1">
    <citation type="journal article" date="2010" name="BMC Genomics">
        <title>Combination of measures distinguishes pre-miRNAs from other stem-loops in the genome of the newly sequenced Anopheles darlingi.</title>
        <authorList>
            <person name="Mendes N.D."/>
            <person name="Freitas A.T."/>
            <person name="Vasconcelos A.T."/>
            <person name="Sagot M.F."/>
        </authorList>
    </citation>
    <scope>NUCLEOTIDE SEQUENCE</scope>
</reference>